<dbReference type="EMBL" id="QLII01000001">
    <property type="protein sequence ID" value="RAI76674.1"/>
    <property type="molecule type" value="Genomic_DNA"/>
</dbReference>
<evidence type="ECO:0000256" key="3">
    <source>
        <dbReference type="SAM" id="MobiDB-lite"/>
    </source>
</evidence>
<dbReference type="EMBL" id="QLII01000001">
    <property type="protein sequence ID" value="RAI74307.1"/>
    <property type="molecule type" value="Genomic_DNA"/>
</dbReference>
<protein>
    <submittedName>
        <fullName evidence="8">Transposase</fullName>
    </submittedName>
</protein>
<keyword evidence="9" id="KW-1185">Reference proteome</keyword>
<feature type="domain" description="DDE Tnp4" evidence="4">
    <location>
        <begin position="149"/>
        <end position="302"/>
    </location>
</feature>
<evidence type="ECO:0000313" key="9">
    <source>
        <dbReference type="Proteomes" id="UP000249016"/>
    </source>
</evidence>
<proteinExistence type="predicted"/>
<evidence type="ECO:0000313" key="8">
    <source>
        <dbReference type="EMBL" id="RAI78213.1"/>
    </source>
</evidence>
<feature type="compositionally biased region" description="Basic and acidic residues" evidence="3">
    <location>
        <begin position="141"/>
        <end position="170"/>
    </location>
</feature>
<dbReference type="Proteomes" id="UP000249016">
    <property type="component" value="Unassembled WGS sequence"/>
</dbReference>
<evidence type="ECO:0000313" key="7">
    <source>
        <dbReference type="EMBL" id="RAI77799.1"/>
    </source>
</evidence>
<dbReference type="PANTHER" id="PTHR23080">
    <property type="entry name" value="THAP DOMAIN PROTEIN"/>
    <property type="match status" value="1"/>
</dbReference>
<comment type="caution">
    <text evidence="8">The sequence shown here is derived from an EMBL/GenBank/DDBJ whole genome shotgun (WGS) entry which is preliminary data.</text>
</comment>
<dbReference type="RefSeq" id="WP_111341343.1">
    <property type="nucleotide sequence ID" value="NZ_WPIM01000001.1"/>
</dbReference>
<dbReference type="GO" id="GO:0046872">
    <property type="term" value="F:metal ion binding"/>
    <property type="evidence" value="ECO:0007669"/>
    <property type="project" value="UniProtKB-KW"/>
</dbReference>
<evidence type="ECO:0000256" key="2">
    <source>
        <dbReference type="ARBA" id="ARBA00022723"/>
    </source>
</evidence>
<reference evidence="8 9" key="1">
    <citation type="submission" date="2018-06" db="EMBL/GenBank/DDBJ databases">
        <title>Spirosoma sp. HMF3257 Genome sequencing and assembly.</title>
        <authorList>
            <person name="Kang H."/>
            <person name="Cha I."/>
            <person name="Kim H."/>
            <person name="Kang J."/>
            <person name="Joh K."/>
        </authorList>
    </citation>
    <scope>NUCLEOTIDE SEQUENCE [LARGE SCALE GENOMIC DNA]</scope>
    <source>
        <strain evidence="8 9">HMF3257</strain>
    </source>
</reference>
<feature type="region of interest" description="Disordered" evidence="3">
    <location>
        <begin position="140"/>
        <end position="178"/>
    </location>
</feature>
<evidence type="ECO:0000313" key="6">
    <source>
        <dbReference type="EMBL" id="RAI76674.1"/>
    </source>
</evidence>
<dbReference type="OrthoDB" id="517619at2"/>
<dbReference type="Pfam" id="PF13359">
    <property type="entry name" value="DDE_Tnp_4"/>
    <property type="match status" value="1"/>
</dbReference>
<evidence type="ECO:0000313" key="5">
    <source>
        <dbReference type="EMBL" id="RAI74307.1"/>
    </source>
</evidence>
<dbReference type="EMBL" id="QLII01000001">
    <property type="protein sequence ID" value="RAI78213.1"/>
    <property type="molecule type" value="Genomic_DNA"/>
</dbReference>
<dbReference type="EMBL" id="QLII01000001">
    <property type="protein sequence ID" value="RAI77799.1"/>
    <property type="molecule type" value="Genomic_DNA"/>
</dbReference>
<evidence type="ECO:0000256" key="1">
    <source>
        <dbReference type="ARBA" id="ARBA00001968"/>
    </source>
</evidence>
<dbReference type="InterPro" id="IPR027806">
    <property type="entry name" value="HARBI1_dom"/>
</dbReference>
<comment type="cofactor">
    <cofactor evidence="1">
        <name>a divalent metal cation</name>
        <dbReference type="ChEBI" id="CHEBI:60240"/>
    </cofactor>
</comment>
<evidence type="ECO:0000259" key="4">
    <source>
        <dbReference type="Pfam" id="PF13359"/>
    </source>
</evidence>
<dbReference type="AlphaFoldDB" id="A0A327NUG7"/>
<accession>A0A327NUG7</accession>
<sequence length="321" mass="37167">MHEFVILLMLKYDEIKANERRLLALTSLKGGEFDYLLKHFSPICERYFRYHTYEGKKRKLPAFKPHQDEKLPTSSDKLLFLLTYLKGNQLQEFHGAVYDLSQAKVSSLVKILQRLLDETLHKMGLSPARDSEGLVKQLQNHPDDTFNHDATERPIERKTDYEAQKEDYSGKSKAHTSKNEIVSDQASELLYVSPTYEGKTHDKALLDEEQLTWIVGIKLRQDTGYQGYNPAGVTILQPTKKPRGASLTDQQKEVNRHISKERVVIEHAIAGLKRLRILKERIRLKFYDVRDRMVSIGCALHNLRVKSPFRKYAPRTGMWAS</sequence>
<organism evidence="8 9">
    <name type="scientific">Spirosoma telluris</name>
    <dbReference type="NCBI Taxonomy" id="2183553"/>
    <lineage>
        <taxon>Bacteria</taxon>
        <taxon>Pseudomonadati</taxon>
        <taxon>Bacteroidota</taxon>
        <taxon>Cytophagia</taxon>
        <taxon>Cytophagales</taxon>
        <taxon>Cytophagaceae</taxon>
        <taxon>Spirosoma</taxon>
    </lineage>
</organism>
<keyword evidence="2" id="KW-0479">Metal-binding</keyword>
<gene>
    <name evidence="5" type="ORF">HMF3257_08255</name>
    <name evidence="6" type="ORF">HMF3257_25415</name>
    <name evidence="7" type="ORF">HMF3257_33290</name>
    <name evidence="8" type="ORF">HMF3257_36460</name>
</gene>
<name>A0A327NUG7_9BACT</name>